<feature type="region of interest" description="Disordered" evidence="13">
    <location>
        <begin position="163"/>
        <end position="186"/>
    </location>
</feature>
<accession>A0A8K0EP64</accession>
<evidence type="ECO:0000256" key="3">
    <source>
        <dbReference type="ARBA" id="ARBA00004496"/>
    </source>
</evidence>
<dbReference type="PANTHER" id="PTHR20884">
    <property type="entry name" value="GDP-D-GLUCOSE PHOSPHORYLASE 1"/>
    <property type="match status" value="1"/>
</dbReference>
<keyword evidence="12" id="KW-0378">Hydrolase</keyword>
<dbReference type="AlphaFoldDB" id="A0A8K0EP64"/>
<evidence type="ECO:0000256" key="6">
    <source>
        <dbReference type="ARBA" id="ARBA00018857"/>
    </source>
</evidence>
<feature type="compositionally biased region" description="Polar residues" evidence="13">
    <location>
        <begin position="167"/>
        <end position="180"/>
    </location>
</feature>
<gene>
    <name evidence="16" type="primary">GDPGP1</name>
    <name evidence="16" type="ORF">BLAG_LOCUS18118</name>
</gene>
<dbReference type="OrthoDB" id="417175at2759"/>
<name>A0A8K0EP64_BRALA</name>
<keyword evidence="8" id="KW-0344">Guanine-nucleotide releasing factor</keyword>
<dbReference type="EMBL" id="OV696689">
    <property type="protein sequence ID" value="CAH1263414.1"/>
    <property type="molecule type" value="Genomic_DNA"/>
</dbReference>
<dbReference type="InterPro" id="IPR036265">
    <property type="entry name" value="HIT-like_sf"/>
</dbReference>
<dbReference type="Pfam" id="PF26217">
    <property type="entry name" value="GDPGP1_N"/>
    <property type="match status" value="1"/>
</dbReference>
<evidence type="ECO:0000259" key="14">
    <source>
        <dbReference type="Pfam" id="PF26216"/>
    </source>
</evidence>
<dbReference type="GO" id="GO:0005085">
    <property type="term" value="F:guanyl-nucleotide exchange factor activity"/>
    <property type="evidence" value="ECO:0007669"/>
    <property type="project" value="UniProtKB-KW"/>
</dbReference>
<evidence type="ECO:0000256" key="2">
    <source>
        <dbReference type="ARBA" id="ARBA00003049"/>
    </source>
</evidence>
<dbReference type="InterPro" id="IPR058866">
    <property type="entry name" value="GDPGP1_N"/>
</dbReference>
<comment type="similarity">
    <text evidence="4">Belongs to the GDPGP1 family.</text>
</comment>
<evidence type="ECO:0000256" key="8">
    <source>
        <dbReference type="ARBA" id="ARBA00022658"/>
    </source>
</evidence>
<feature type="domain" description="GDPGP1-like N-terminal" evidence="15">
    <location>
        <begin position="78"/>
        <end position="262"/>
    </location>
</feature>
<keyword evidence="11" id="KW-0547">Nucleotide-binding</keyword>
<sequence length="417" mass="47521">MHRLTHYRSSFCCVAFNHNYRHNWVGLGSRNMADIPTKDPVLNGHHTEVHRYTYTPEDLVLQSSPWEKFSRSKVIYNKFDEELCSRWDEAMEAGMFRYRLDSLQTKILPGRLRFVAQLNVKRAQERRAPQNIIGMNHPFDPKKFNFTKIKPGEIVFEVCPQRDSPHQKNGTGVQNGTTSEEAPASKRVKKSAHMVIINVSPLAYGHILLVPSLQDCLPQVLTEEALLMAIEMTLLSKHQGFRMGFNSLCAYASVNHLHFHGYYLEYELGTESCLTAPFHSGVHVLNSDYPAPGFAFQLQGEDAMGLARQVYKVANYLQKHEIAHNVFMTRGTQFGEDSNSLHRTLRVYLWPRKPVTGPKDDFVFNPALCELAGHLPIKVEDGFMTLTEEEAVKTIKTQSLQREEFEALKTEIAAVLG</sequence>
<dbReference type="InterPro" id="IPR026506">
    <property type="entry name" value="GDPGP"/>
</dbReference>
<dbReference type="Pfam" id="PF26216">
    <property type="entry name" value="GDPGP1_C"/>
    <property type="match status" value="1"/>
</dbReference>
<dbReference type="GO" id="GO:0005737">
    <property type="term" value="C:cytoplasm"/>
    <property type="evidence" value="ECO:0007669"/>
    <property type="project" value="UniProtKB-SubCell"/>
</dbReference>
<evidence type="ECO:0000256" key="11">
    <source>
        <dbReference type="ARBA" id="ARBA00022741"/>
    </source>
</evidence>
<dbReference type="GO" id="GO:0006006">
    <property type="term" value="P:glucose metabolic process"/>
    <property type="evidence" value="ECO:0007669"/>
    <property type="project" value="TreeGrafter"/>
</dbReference>
<protein>
    <recommendedName>
        <fullName evidence="6">GDP-D-glucose phosphorylase 1</fullName>
        <ecNumber evidence="5">2.7.7.78</ecNumber>
    </recommendedName>
</protein>
<dbReference type="Gene3D" id="3.30.428.10">
    <property type="entry name" value="HIT-like"/>
    <property type="match status" value="1"/>
</dbReference>
<evidence type="ECO:0000259" key="15">
    <source>
        <dbReference type="Pfam" id="PF26217"/>
    </source>
</evidence>
<feature type="domain" description="GDPGP1-like C-terminal" evidence="14">
    <location>
        <begin position="278"/>
        <end position="415"/>
    </location>
</feature>
<evidence type="ECO:0000256" key="7">
    <source>
        <dbReference type="ARBA" id="ARBA00022490"/>
    </source>
</evidence>
<dbReference type="GO" id="GO:0016787">
    <property type="term" value="F:hydrolase activity"/>
    <property type="evidence" value="ECO:0007669"/>
    <property type="project" value="UniProtKB-KW"/>
</dbReference>
<evidence type="ECO:0000256" key="12">
    <source>
        <dbReference type="ARBA" id="ARBA00022801"/>
    </source>
</evidence>
<dbReference type="InterPro" id="IPR058865">
    <property type="entry name" value="GDPGP1_C"/>
</dbReference>
<dbReference type="PANTHER" id="PTHR20884:SF8">
    <property type="entry name" value="GDP-D-GLUCOSE PHOSPHORYLASE 1"/>
    <property type="match status" value="1"/>
</dbReference>
<evidence type="ECO:0000256" key="1">
    <source>
        <dbReference type="ARBA" id="ARBA00000063"/>
    </source>
</evidence>
<dbReference type="EC" id="2.7.7.78" evidence="5"/>
<dbReference type="GO" id="GO:0000166">
    <property type="term" value="F:nucleotide binding"/>
    <property type="evidence" value="ECO:0007669"/>
    <property type="project" value="UniProtKB-KW"/>
</dbReference>
<evidence type="ECO:0000256" key="5">
    <source>
        <dbReference type="ARBA" id="ARBA00012507"/>
    </source>
</evidence>
<comment type="subcellular location">
    <subcellularLocation>
        <location evidence="3">Cytoplasm</location>
    </subcellularLocation>
</comment>
<keyword evidence="7" id="KW-0963">Cytoplasm</keyword>
<evidence type="ECO:0000256" key="13">
    <source>
        <dbReference type="SAM" id="MobiDB-lite"/>
    </source>
</evidence>
<comment type="function">
    <text evidence="2">Specific and highly efficient GDP-D-glucose phosphorylase regulating the levels of GDP-D-glucose in cells.</text>
</comment>
<dbReference type="Proteomes" id="UP000838412">
    <property type="component" value="Chromosome 4"/>
</dbReference>
<organism evidence="16 17">
    <name type="scientific">Branchiostoma lanceolatum</name>
    <name type="common">Common lancelet</name>
    <name type="synonym">Amphioxus lanceolatum</name>
    <dbReference type="NCBI Taxonomy" id="7740"/>
    <lineage>
        <taxon>Eukaryota</taxon>
        <taxon>Metazoa</taxon>
        <taxon>Chordata</taxon>
        <taxon>Cephalochordata</taxon>
        <taxon>Leptocardii</taxon>
        <taxon>Amphioxiformes</taxon>
        <taxon>Branchiostomatidae</taxon>
        <taxon>Branchiostoma</taxon>
    </lineage>
</organism>
<keyword evidence="17" id="KW-1185">Reference proteome</keyword>
<dbReference type="SUPFAM" id="SSF54197">
    <property type="entry name" value="HIT-like"/>
    <property type="match status" value="1"/>
</dbReference>
<reference evidence="16" key="1">
    <citation type="submission" date="2022-01" db="EMBL/GenBank/DDBJ databases">
        <authorList>
            <person name="Braso-Vives M."/>
        </authorList>
    </citation>
    <scope>NUCLEOTIDE SEQUENCE</scope>
</reference>
<evidence type="ECO:0000256" key="9">
    <source>
        <dbReference type="ARBA" id="ARBA00022679"/>
    </source>
</evidence>
<evidence type="ECO:0000313" key="16">
    <source>
        <dbReference type="EMBL" id="CAH1263414.1"/>
    </source>
</evidence>
<keyword evidence="10" id="KW-0548">Nucleotidyltransferase</keyword>
<evidence type="ECO:0000313" key="17">
    <source>
        <dbReference type="Proteomes" id="UP000838412"/>
    </source>
</evidence>
<proteinExistence type="inferred from homology"/>
<keyword evidence="9" id="KW-0808">Transferase</keyword>
<evidence type="ECO:0000256" key="10">
    <source>
        <dbReference type="ARBA" id="ARBA00022695"/>
    </source>
</evidence>
<dbReference type="GO" id="GO:0080048">
    <property type="term" value="F:GDP-D-glucose phosphorylase activity"/>
    <property type="evidence" value="ECO:0007669"/>
    <property type="project" value="UniProtKB-EC"/>
</dbReference>
<comment type="catalytic activity">
    <reaction evidence="1">
        <text>GDP-alpha-D-glucose + phosphate = alpha-D-glucose 1-phosphate + GDP + H(+)</text>
        <dbReference type="Rhea" id="RHEA:30387"/>
        <dbReference type="ChEBI" id="CHEBI:15378"/>
        <dbReference type="ChEBI" id="CHEBI:43474"/>
        <dbReference type="ChEBI" id="CHEBI:58189"/>
        <dbReference type="ChEBI" id="CHEBI:58601"/>
        <dbReference type="ChEBI" id="CHEBI:62230"/>
        <dbReference type="EC" id="2.7.7.78"/>
    </reaction>
</comment>
<evidence type="ECO:0000256" key="4">
    <source>
        <dbReference type="ARBA" id="ARBA00006451"/>
    </source>
</evidence>